<keyword evidence="2" id="KW-1185">Reference proteome</keyword>
<sequence length="182" mass="21236">SAKIIVNLYFYDSRKDIFSKNSFEESCNLSIVSTSPQSVIGKIQFLVRNSYKRKVYTIYKRNILNFELSTELNSRINILAIKNCENIIIDSNLLNKKLLQFTTMIAFGGKLREIRPDSFTNLPNLKTIGLDIYFTRNLLHKNLDWIKEINKNISVDLFNRTQVMANIKRSVCINIYHAENPY</sequence>
<accession>A0A814P4M0</accession>
<feature type="non-terminal residue" evidence="1">
    <location>
        <position position="1"/>
    </location>
</feature>
<gene>
    <name evidence="1" type="ORF">OXX778_LOCUS21092</name>
</gene>
<dbReference type="EMBL" id="CAJNOC010007484">
    <property type="protein sequence ID" value="CAF1099856.1"/>
    <property type="molecule type" value="Genomic_DNA"/>
</dbReference>
<dbReference type="AlphaFoldDB" id="A0A814P4M0"/>
<evidence type="ECO:0000313" key="1">
    <source>
        <dbReference type="EMBL" id="CAF1099856.1"/>
    </source>
</evidence>
<proteinExistence type="predicted"/>
<evidence type="ECO:0000313" key="2">
    <source>
        <dbReference type="Proteomes" id="UP000663879"/>
    </source>
</evidence>
<dbReference type="Proteomes" id="UP000663879">
    <property type="component" value="Unassembled WGS sequence"/>
</dbReference>
<reference evidence="1" key="1">
    <citation type="submission" date="2021-02" db="EMBL/GenBank/DDBJ databases">
        <authorList>
            <person name="Nowell W R."/>
        </authorList>
    </citation>
    <scope>NUCLEOTIDE SEQUENCE</scope>
    <source>
        <strain evidence="1">Ploen Becks lab</strain>
    </source>
</reference>
<organism evidence="1 2">
    <name type="scientific">Brachionus calyciflorus</name>
    <dbReference type="NCBI Taxonomy" id="104777"/>
    <lineage>
        <taxon>Eukaryota</taxon>
        <taxon>Metazoa</taxon>
        <taxon>Spiralia</taxon>
        <taxon>Gnathifera</taxon>
        <taxon>Rotifera</taxon>
        <taxon>Eurotatoria</taxon>
        <taxon>Monogononta</taxon>
        <taxon>Pseudotrocha</taxon>
        <taxon>Ploima</taxon>
        <taxon>Brachionidae</taxon>
        <taxon>Brachionus</taxon>
    </lineage>
</organism>
<dbReference type="OrthoDB" id="10246186at2759"/>
<protein>
    <submittedName>
        <fullName evidence="1">Uncharacterized protein</fullName>
    </submittedName>
</protein>
<comment type="caution">
    <text evidence="1">The sequence shown here is derived from an EMBL/GenBank/DDBJ whole genome shotgun (WGS) entry which is preliminary data.</text>
</comment>
<name>A0A814P4M0_9BILA</name>